<dbReference type="EMBL" id="JBBMEX010000013">
    <property type="protein sequence ID" value="MEQ2558529.1"/>
    <property type="molecule type" value="Genomic_DNA"/>
</dbReference>
<dbReference type="SUPFAM" id="SSF53474">
    <property type="entry name" value="alpha/beta-Hydrolases"/>
    <property type="match status" value="1"/>
</dbReference>
<gene>
    <name evidence="3" type="ORF">WMO43_11720</name>
</gene>
<proteinExistence type="predicted"/>
<protein>
    <recommendedName>
        <fullName evidence="2">Fungal lipase-type domain-containing protein</fullName>
    </recommendedName>
</protein>
<evidence type="ECO:0000259" key="2">
    <source>
        <dbReference type="Pfam" id="PF01764"/>
    </source>
</evidence>
<organism evidence="3 4">
    <name type="scientific">Maccoyibacter intestinihominis</name>
    <dbReference type="NCBI Taxonomy" id="3133499"/>
    <lineage>
        <taxon>Bacteria</taxon>
        <taxon>Bacillati</taxon>
        <taxon>Bacillota</taxon>
        <taxon>Clostridia</taxon>
        <taxon>Lachnospirales</taxon>
        <taxon>Lachnospiraceae</taxon>
        <taxon>Maccoyibacter</taxon>
    </lineage>
</organism>
<accession>A0ABV1HFP0</accession>
<evidence type="ECO:0000313" key="3">
    <source>
        <dbReference type="EMBL" id="MEQ2558529.1"/>
    </source>
</evidence>
<feature type="domain" description="Fungal lipase-type" evidence="2">
    <location>
        <begin position="135"/>
        <end position="178"/>
    </location>
</feature>
<comment type="caution">
    <text evidence="3">The sequence shown here is derived from an EMBL/GenBank/DDBJ whole genome shotgun (WGS) entry which is preliminary data.</text>
</comment>
<keyword evidence="4" id="KW-1185">Reference proteome</keyword>
<feature type="signal peptide" evidence="1">
    <location>
        <begin position="1"/>
        <end position="30"/>
    </location>
</feature>
<dbReference type="Proteomes" id="UP001454489">
    <property type="component" value="Unassembled WGS sequence"/>
</dbReference>
<dbReference type="Gene3D" id="3.40.50.1820">
    <property type="entry name" value="alpha/beta hydrolase"/>
    <property type="match status" value="1"/>
</dbReference>
<dbReference type="InterPro" id="IPR002921">
    <property type="entry name" value="Fungal_lipase-type"/>
</dbReference>
<name>A0ABV1HFP0_9FIRM</name>
<feature type="chain" id="PRO_5046828622" description="Fungal lipase-type domain-containing protein" evidence="1">
    <location>
        <begin position="31"/>
        <end position="286"/>
    </location>
</feature>
<evidence type="ECO:0000313" key="4">
    <source>
        <dbReference type="Proteomes" id="UP001454489"/>
    </source>
</evidence>
<dbReference type="RefSeq" id="WP_177962175.1">
    <property type="nucleotide sequence ID" value="NZ_JBBMEX010000013.1"/>
</dbReference>
<reference evidence="3 4" key="1">
    <citation type="submission" date="2024-03" db="EMBL/GenBank/DDBJ databases">
        <title>Human intestinal bacterial collection.</title>
        <authorList>
            <person name="Pauvert C."/>
            <person name="Hitch T.C.A."/>
            <person name="Clavel T."/>
        </authorList>
    </citation>
    <scope>NUCLEOTIDE SEQUENCE [LARGE SCALE GENOMIC DNA]</scope>
    <source>
        <strain evidence="3 4">CLA-AA-H185</strain>
    </source>
</reference>
<dbReference type="InterPro" id="IPR029058">
    <property type="entry name" value="AB_hydrolase_fold"/>
</dbReference>
<keyword evidence="1" id="KW-0732">Signal</keyword>
<dbReference type="Pfam" id="PF01764">
    <property type="entry name" value="Lipase_3"/>
    <property type="match status" value="1"/>
</dbReference>
<sequence length="286" mass="31502">MKRILKWVASLALTVAVAGTTFLPAMTANAAEAEGTEKVYTTSCDMAKFIYQGYYHCDTGVNPNSNGPIAISKAKLENKNVFGKKVTKDVYIVGLAGTEFMFNEPRGVITDLQVGFEQDNFYIREIRKVVCKVVPKGANVIFTGHSLGGMVAQQAAGDRTLKHRYNIINTISFGSPLINPIGREGKVQRLGDTSDIVPYMSAQSFVRPVHQIAGLNREDGGYAKKDFAEAHMRSYLRTDVWGDYDVLGFKGGSAKIIIDENDIESYGAYIIPLLKDLPRIDMSPWS</sequence>
<evidence type="ECO:0000256" key="1">
    <source>
        <dbReference type="SAM" id="SignalP"/>
    </source>
</evidence>